<sequence>MEPRRVAAAAARPESESESSKTRQDAADTRWLETLSEPELGLLIGLKEVAVARASNAGHPHLADKVFHLRALRALVLPTAILDAFAAFVLLQESKERLRQASWVGNASILERLALLNDPDHPQEVVRPSQDVMPMPSGIHKKRKRMCAGEEGAQSPKRRKATREDYLTK</sequence>
<dbReference type="STRING" id="4555.A0A368QZQ7"/>
<feature type="compositionally biased region" description="Low complexity" evidence="1">
    <location>
        <begin position="1"/>
        <end position="12"/>
    </location>
</feature>
<dbReference type="EMBL" id="CM003531">
    <property type="protein sequence ID" value="RCV23324.1"/>
    <property type="molecule type" value="Genomic_DNA"/>
</dbReference>
<protein>
    <recommendedName>
        <fullName evidence="3">Gamma-tubulin complex component</fullName>
    </recommendedName>
</protein>
<evidence type="ECO:0000256" key="1">
    <source>
        <dbReference type="SAM" id="MobiDB-lite"/>
    </source>
</evidence>
<reference evidence="2" key="1">
    <citation type="journal article" date="2012" name="Nat. Biotechnol.">
        <title>Reference genome sequence of the model plant Setaria.</title>
        <authorList>
            <person name="Bennetzen J.L."/>
            <person name="Schmutz J."/>
            <person name="Wang H."/>
            <person name="Percifield R."/>
            <person name="Hawkins J."/>
            <person name="Pontaroli A.C."/>
            <person name="Estep M."/>
            <person name="Feng L."/>
            <person name="Vaughn J.N."/>
            <person name="Grimwood J."/>
            <person name="Jenkins J."/>
            <person name="Barry K."/>
            <person name="Lindquist E."/>
            <person name="Hellsten U."/>
            <person name="Deshpande S."/>
            <person name="Wang X."/>
            <person name="Wu X."/>
            <person name="Mitros T."/>
            <person name="Triplett J."/>
            <person name="Yang X."/>
            <person name="Ye C.Y."/>
            <person name="Mauro-Herrera M."/>
            <person name="Wang L."/>
            <person name="Li P."/>
            <person name="Sharma M."/>
            <person name="Sharma R."/>
            <person name="Ronald P.C."/>
            <person name="Panaud O."/>
            <person name="Kellogg E.A."/>
            <person name="Brutnell T.P."/>
            <person name="Doust A.N."/>
            <person name="Tuskan G.A."/>
            <person name="Rokhsar D."/>
            <person name="Devos K.M."/>
        </authorList>
    </citation>
    <scope>NUCLEOTIDE SEQUENCE [LARGE SCALE GENOMIC DNA]</scope>
    <source>
        <strain evidence="2">Yugu1</strain>
    </source>
</reference>
<proteinExistence type="predicted"/>
<reference evidence="2" key="2">
    <citation type="submission" date="2015-07" db="EMBL/GenBank/DDBJ databases">
        <authorList>
            <person name="Noorani M."/>
        </authorList>
    </citation>
    <scope>NUCLEOTIDE SEQUENCE</scope>
    <source>
        <strain evidence="2">Yugu1</strain>
    </source>
</reference>
<dbReference type="AlphaFoldDB" id="A0A368QZQ7"/>
<gene>
    <name evidence="2" type="ORF">SETIT_4G290100v2</name>
</gene>
<organism evidence="2">
    <name type="scientific">Setaria italica</name>
    <name type="common">Foxtail millet</name>
    <name type="synonym">Panicum italicum</name>
    <dbReference type="NCBI Taxonomy" id="4555"/>
    <lineage>
        <taxon>Eukaryota</taxon>
        <taxon>Viridiplantae</taxon>
        <taxon>Streptophyta</taxon>
        <taxon>Embryophyta</taxon>
        <taxon>Tracheophyta</taxon>
        <taxon>Spermatophyta</taxon>
        <taxon>Magnoliopsida</taxon>
        <taxon>Liliopsida</taxon>
        <taxon>Poales</taxon>
        <taxon>Poaceae</taxon>
        <taxon>PACMAD clade</taxon>
        <taxon>Panicoideae</taxon>
        <taxon>Panicodae</taxon>
        <taxon>Paniceae</taxon>
        <taxon>Cenchrinae</taxon>
        <taxon>Setaria</taxon>
    </lineage>
</organism>
<feature type="region of interest" description="Disordered" evidence="1">
    <location>
        <begin position="1"/>
        <end position="29"/>
    </location>
</feature>
<accession>A0A368QZQ7</accession>
<evidence type="ECO:0008006" key="3">
    <source>
        <dbReference type="Google" id="ProtNLM"/>
    </source>
</evidence>
<feature type="region of interest" description="Disordered" evidence="1">
    <location>
        <begin position="121"/>
        <end position="169"/>
    </location>
</feature>
<dbReference type="PANTHER" id="PTHR48237:SF1">
    <property type="entry name" value="SPC97_SPC98 FAMILY OF SPINDLE POLE BODY (SBP) COMPONENT"/>
    <property type="match status" value="1"/>
</dbReference>
<dbReference type="OrthoDB" id="1417760at2759"/>
<name>A0A368QZQ7_SETIT</name>
<dbReference type="PANTHER" id="PTHR48237">
    <property type="entry name" value="GAMMA-TUBULIN COMPLEX COMPONENT"/>
    <property type="match status" value="1"/>
</dbReference>
<evidence type="ECO:0000313" key="2">
    <source>
        <dbReference type="EMBL" id="RCV23324.1"/>
    </source>
</evidence>
<feature type="compositionally biased region" description="Basic and acidic residues" evidence="1">
    <location>
        <begin position="13"/>
        <end position="29"/>
    </location>
</feature>